<evidence type="ECO:0008006" key="3">
    <source>
        <dbReference type="Google" id="ProtNLM"/>
    </source>
</evidence>
<gene>
    <name evidence="1" type="ORF">GFC30_2807</name>
</gene>
<dbReference type="AlphaFoldDB" id="A0A160F358"/>
<dbReference type="OrthoDB" id="5124454at2"/>
<name>A0A160F358_9BACL</name>
<dbReference type="PATRIC" id="fig|294699.3.peg.2892"/>
<dbReference type="KEGG" id="aamy:GFC30_2807"/>
<proteinExistence type="predicted"/>
<organism evidence="1 2">
    <name type="scientific">Anoxybacteroides amylolyticum</name>
    <dbReference type="NCBI Taxonomy" id="294699"/>
    <lineage>
        <taxon>Bacteria</taxon>
        <taxon>Bacillati</taxon>
        <taxon>Bacillota</taxon>
        <taxon>Bacilli</taxon>
        <taxon>Bacillales</taxon>
        <taxon>Anoxybacillaceae</taxon>
        <taxon>Anoxybacteroides</taxon>
    </lineage>
</organism>
<evidence type="ECO:0000313" key="2">
    <source>
        <dbReference type="Proteomes" id="UP000076865"/>
    </source>
</evidence>
<sequence>MRSHRDWLPIGSVVMLKGYESKLMIYGRNQMRNGLEKFDYVACHYPQGNISSNYNVFFNKDQIEKVLFKGFIDEEERILRLQL</sequence>
<dbReference type="InterPro" id="IPR025233">
    <property type="entry name" value="DUF4176"/>
</dbReference>
<dbReference type="EMBL" id="CP015438">
    <property type="protein sequence ID" value="ANB60232.1"/>
    <property type="molecule type" value="Genomic_DNA"/>
</dbReference>
<reference evidence="1 2" key="1">
    <citation type="journal article" date="2006" name="Syst. Appl. Microbiol.">
        <title>Anoxybacillus amylolyticus sp. nov., a thermophilic amylase producing bacterium isolated from Mount Rittmann (Antarctica).</title>
        <authorList>
            <person name="Poli A."/>
            <person name="Esposito E."/>
            <person name="Lama L."/>
            <person name="Orlando P."/>
            <person name="Nicolaus G."/>
            <person name="de Appolonia F."/>
            <person name="Gambacorta A."/>
            <person name="Nicolaus B."/>
        </authorList>
    </citation>
    <scope>NUCLEOTIDE SEQUENCE [LARGE SCALE GENOMIC DNA]</scope>
    <source>
        <strain evidence="1 2">DSM 15939</strain>
    </source>
</reference>
<dbReference type="RefSeq" id="WP_066326395.1">
    <property type="nucleotide sequence ID" value="NZ_CP015438.1"/>
</dbReference>
<evidence type="ECO:0000313" key="1">
    <source>
        <dbReference type="EMBL" id="ANB60232.1"/>
    </source>
</evidence>
<keyword evidence="2" id="KW-1185">Reference proteome</keyword>
<accession>A0A160F358</accession>
<protein>
    <recommendedName>
        <fullName evidence="3">DUF4176 domain-containing protein</fullName>
    </recommendedName>
</protein>
<dbReference type="Pfam" id="PF13780">
    <property type="entry name" value="DUF4176"/>
    <property type="match status" value="1"/>
</dbReference>
<dbReference type="Proteomes" id="UP000076865">
    <property type="component" value="Chromosome"/>
</dbReference>